<gene>
    <name evidence="1" type="ORF">HKB35_21705</name>
</gene>
<dbReference type="Proteomes" id="UP000565155">
    <property type="component" value="Unassembled WGS sequence"/>
</dbReference>
<protein>
    <submittedName>
        <fullName evidence="1">Uncharacterized protein</fullName>
    </submittedName>
</protein>
<accession>A0A7Y0N0I3</accession>
<name>A0A7Y0N0I3_VIBAL</name>
<dbReference type="AlphaFoldDB" id="A0A7Y0N0I3"/>
<comment type="caution">
    <text evidence="1">The sequence shown here is derived from an EMBL/GenBank/DDBJ whole genome shotgun (WGS) entry which is preliminary data.</text>
</comment>
<dbReference type="RefSeq" id="WP_169629093.1">
    <property type="nucleotide sequence ID" value="NZ_JABCMA010000039.1"/>
</dbReference>
<dbReference type="EMBL" id="JABCMA010000039">
    <property type="protein sequence ID" value="NMR76231.1"/>
    <property type="molecule type" value="Genomic_DNA"/>
</dbReference>
<reference evidence="1 2" key="1">
    <citation type="submission" date="2020-04" db="EMBL/GenBank/DDBJ databases">
        <title>Whole-genome sequencing of Vibrio spp. from China reveals different genetic environments of blaCTX-M-14 among diverse lineages.</title>
        <authorList>
            <person name="Zheng Z."/>
            <person name="Ye L."/>
            <person name="Chen S."/>
        </authorList>
    </citation>
    <scope>NUCLEOTIDE SEQUENCE [LARGE SCALE GENOMIC DNA]</scope>
    <source>
        <strain evidence="1 2">Vb1636</strain>
    </source>
</reference>
<evidence type="ECO:0000313" key="2">
    <source>
        <dbReference type="Proteomes" id="UP000565155"/>
    </source>
</evidence>
<proteinExistence type="predicted"/>
<organism evidence="1 2">
    <name type="scientific">Vibrio alginolyticus</name>
    <dbReference type="NCBI Taxonomy" id="663"/>
    <lineage>
        <taxon>Bacteria</taxon>
        <taxon>Pseudomonadati</taxon>
        <taxon>Pseudomonadota</taxon>
        <taxon>Gammaproteobacteria</taxon>
        <taxon>Vibrionales</taxon>
        <taxon>Vibrionaceae</taxon>
        <taxon>Vibrio</taxon>
    </lineage>
</organism>
<evidence type="ECO:0000313" key="1">
    <source>
        <dbReference type="EMBL" id="NMR76231.1"/>
    </source>
</evidence>
<sequence>MNNANQINQDSGNFEYYTPKEIVDAARTCLGGIALDPASSLAANLIVQAENIFTKDDDGMKQIWTADTLWMNHPFSRGEKACPANRARCKKKTCVKRGHHIDHDIPSNMDWISKLLHHYDQGDIKEAICITFANTSEAWFRKLLPLPQCMPNKRIQYYKPDGTIDNNVTKGSAITYLGPNLDNFADAFRDIGTIKIEY</sequence>